<accession>A0A7S4EEC4</accession>
<feature type="compositionally biased region" description="Basic and acidic residues" evidence="4">
    <location>
        <begin position="72"/>
        <end position="96"/>
    </location>
</feature>
<proteinExistence type="predicted"/>
<evidence type="ECO:0000256" key="4">
    <source>
        <dbReference type="SAM" id="MobiDB-lite"/>
    </source>
</evidence>
<dbReference type="Pfam" id="PF13516">
    <property type="entry name" value="LRR_6"/>
    <property type="match status" value="4"/>
</dbReference>
<dbReference type="GO" id="GO:0048471">
    <property type="term" value="C:perinuclear region of cytoplasm"/>
    <property type="evidence" value="ECO:0007669"/>
    <property type="project" value="TreeGrafter"/>
</dbReference>
<evidence type="ECO:0000256" key="3">
    <source>
        <dbReference type="ARBA" id="ARBA00022737"/>
    </source>
</evidence>
<dbReference type="AlphaFoldDB" id="A0A7S4EEC4"/>
<dbReference type="PANTHER" id="PTHR24113">
    <property type="entry name" value="RAN GTPASE-ACTIVATING PROTEIN 1"/>
    <property type="match status" value="1"/>
</dbReference>
<evidence type="ECO:0000256" key="2">
    <source>
        <dbReference type="ARBA" id="ARBA00022614"/>
    </source>
</evidence>
<keyword evidence="1" id="KW-0343">GTPase activation</keyword>
<feature type="region of interest" description="Disordered" evidence="4">
    <location>
        <begin position="810"/>
        <end position="846"/>
    </location>
</feature>
<feature type="compositionally biased region" description="Acidic residues" evidence="4">
    <location>
        <begin position="814"/>
        <end position="829"/>
    </location>
</feature>
<reference evidence="5" key="1">
    <citation type="submission" date="2021-01" db="EMBL/GenBank/DDBJ databases">
        <authorList>
            <person name="Corre E."/>
            <person name="Pelletier E."/>
            <person name="Niang G."/>
            <person name="Scheremetjew M."/>
            <person name="Finn R."/>
            <person name="Kale V."/>
            <person name="Holt S."/>
            <person name="Cochrane G."/>
            <person name="Meng A."/>
            <person name="Brown T."/>
            <person name="Cohen L."/>
        </authorList>
    </citation>
    <scope>NUCLEOTIDE SEQUENCE</scope>
    <source>
        <strain evidence="5">10249 10 AB</strain>
    </source>
</reference>
<dbReference type="GO" id="GO:0006913">
    <property type="term" value="P:nucleocytoplasmic transport"/>
    <property type="evidence" value="ECO:0007669"/>
    <property type="project" value="TreeGrafter"/>
</dbReference>
<feature type="region of interest" description="Disordered" evidence="4">
    <location>
        <begin position="858"/>
        <end position="893"/>
    </location>
</feature>
<dbReference type="GO" id="GO:0031267">
    <property type="term" value="F:small GTPase binding"/>
    <property type="evidence" value="ECO:0007669"/>
    <property type="project" value="TreeGrafter"/>
</dbReference>
<gene>
    <name evidence="5" type="ORF">PAUS00366_LOCUS449</name>
</gene>
<protein>
    <submittedName>
        <fullName evidence="5">Uncharacterized protein</fullName>
    </submittedName>
</protein>
<dbReference type="InterPro" id="IPR027038">
    <property type="entry name" value="RanGap"/>
</dbReference>
<dbReference type="Gene3D" id="3.80.10.10">
    <property type="entry name" value="Ribonuclease Inhibitor"/>
    <property type="match status" value="2"/>
</dbReference>
<dbReference type="InterPro" id="IPR001611">
    <property type="entry name" value="Leu-rich_rpt"/>
</dbReference>
<dbReference type="GO" id="GO:0005096">
    <property type="term" value="F:GTPase activator activity"/>
    <property type="evidence" value="ECO:0007669"/>
    <property type="project" value="UniProtKB-KW"/>
</dbReference>
<dbReference type="PANTHER" id="PTHR24113:SF12">
    <property type="entry name" value="RAN GTPASE-ACTIVATING PROTEIN 1"/>
    <property type="match status" value="1"/>
</dbReference>
<keyword evidence="3" id="KW-0677">Repeat</keyword>
<dbReference type="GO" id="GO:0005634">
    <property type="term" value="C:nucleus"/>
    <property type="evidence" value="ECO:0007669"/>
    <property type="project" value="TreeGrafter"/>
</dbReference>
<dbReference type="SUPFAM" id="SSF52047">
    <property type="entry name" value="RNI-like"/>
    <property type="match status" value="2"/>
</dbReference>
<name>A0A7S4EEC4_9STRA</name>
<feature type="compositionally biased region" description="Basic and acidic residues" evidence="4">
    <location>
        <begin position="830"/>
        <end position="846"/>
    </location>
</feature>
<feature type="compositionally biased region" description="Low complexity" evidence="4">
    <location>
        <begin position="45"/>
        <end position="56"/>
    </location>
</feature>
<dbReference type="SMART" id="SM00368">
    <property type="entry name" value="LRR_RI"/>
    <property type="match status" value="8"/>
</dbReference>
<evidence type="ECO:0000256" key="1">
    <source>
        <dbReference type="ARBA" id="ARBA00022468"/>
    </source>
</evidence>
<sequence>MSDCCIMVHHDIRSRGEVKTKRSREQSQSGGSSGPRLAVGMDVPNTSDANTTTNSSEGDYKMDVESYSNHATDGERSSEDSHKERYTNINSHKEVTDESGESEDTEKGKSSNHGSSSEANRDMRQPQHQRNAKQELKAANGQQQAHDTANGMKVCMEESMRKRAGTVTEDDQQCSASEIQSLTLPQHERIQHVEPLDINYRSTPASLKLREMLISRLDLIAPTGRIQVIDLSRRGLLQNDAELISRTLRSNPQIAVLKLGYNNLGDRGASMIASGCAKERKHHQNLTVLDLGFNSIGDDGCTSLSMHMVAGNHTLRNLFLSGNKIKQKGTVALASAILHGCSLSRLHLSNNNLGEEGINVLVQSIAEAEKRVQQLLHRQGGIKLGYNIKPVTLEECNLDNVSMTTKCFETLSNMVLTNFNLKNISLANNNLNDSDLALLSQSLTQNKNIPLKSLILSFNKITCVGIECLMNAVWGSSTLKEVKLDSNLMEDRGAQLCSVVLSSIRLELLDVSFNRISTIGVKAIMKSLSENDSLKRLALCGVPMDQNASKAVSYALAYNQSLQRFNIDSCSVGYSGQRHIVAGIVSNRYTKLHRLTGFPLAPIIMTLGLPQLPEEWGNDRVLSFVRFMWTHWKLTKTVELSKEIDEAKDISRGPAPPSMVAASAKRAFGSLSKSEESRIAFQNELQNQIDDNPILSPDTAVLVRSLSGNNLQVPLWEEEMKEIRENAENEAEVESLEEYWSSEMESLGQSSYTGSSTLSFQNVAAIEYERRNRNLMWLRSHLQTLTEIGNLTFDDADLWQLHQYYFSPAYNGDDNAESDMGENTEDQEENGLKEDAQAPSDSEKSNIGRAQSFRALGKAISATNSPVQRPNKRSSLGEALKFDQGSSKRAKNSRPRIAYYPRVKERLESKPSSKTLCLLRQLKYIENAMLEGRNIYSFRDQEGDDFPTTSDVEMVLLDLL</sequence>
<feature type="region of interest" description="Disordered" evidence="4">
    <location>
        <begin position="12"/>
        <end position="148"/>
    </location>
</feature>
<dbReference type="EMBL" id="HBIX01000571">
    <property type="protein sequence ID" value="CAE0707729.1"/>
    <property type="molecule type" value="Transcribed_RNA"/>
</dbReference>
<organism evidence="5">
    <name type="scientific">Pseudo-nitzschia australis</name>
    <dbReference type="NCBI Taxonomy" id="44445"/>
    <lineage>
        <taxon>Eukaryota</taxon>
        <taxon>Sar</taxon>
        <taxon>Stramenopiles</taxon>
        <taxon>Ochrophyta</taxon>
        <taxon>Bacillariophyta</taxon>
        <taxon>Bacillariophyceae</taxon>
        <taxon>Bacillariophycidae</taxon>
        <taxon>Bacillariales</taxon>
        <taxon>Bacillariaceae</taxon>
        <taxon>Pseudo-nitzschia</taxon>
    </lineage>
</organism>
<dbReference type="InterPro" id="IPR032675">
    <property type="entry name" value="LRR_dom_sf"/>
</dbReference>
<feature type="compositionally biased region" description="Basic and acidic residues" evidence="4">
    <location>
        <begin position="12"/>
        <end position="25"/>
    </location>
</feature>
<evidence type="ECO:0000313" key="5">
    <source>
        <dbReference type="EMBL" id="CAE0707729.1"/>
    </source>
</evidence>
<dbReference type="GO" id="GO:0005829">
    <property type="term" value="C:cytosol"/>
    <property type="evidence" value="ECO:0007669"/>
    <property type="project" value="TreeGrafter"/>
</dbReference>
<keyword evidence="2" id="KW-0433">Leucine-rich repeat</keyword>